<dbReference type="Gene3D" id="3.60.10.10">
    <property type="entry name" value="Endonuclease/exonuclease/phosphatase"/>
    <property type="match status" value="1"/>
</dbReference>
<feature type="chain" id="PRO_5022986047" evidence="1">
    <location>
        <begin position="25"/>
        <end position="308"/>
    </location>
</feature>
<reference evidence="3 4" key="1">
    <citation type="journal article" date="2020" name="Antonie Van Leeuwenhoek">
        <title>Rhodopirellula heiligendammensis sp. nov., Rhodopirellula pilleata sp. nov., and Rhodopirellula solitaria sp. nov. isolated from natural or artificial marine surfaces in Northern Germany and California, USA, and emended description of the genus Rhodopirellula.</title>
        <authorList>
            <person name="Kallscheuer N."/>
            <person name="Wiegand S."/>
            <person name="Jogler M."/>
            <person name="Boedeker C."/>
            <person name="Peeters S.H."/>
            <person name="Rast P."/>
            <person name="Heuer A."/>
            <person name="Jetten M.S.M."/>
            <person name="Rohde M."/>
            <person name="Jogler C."/>
        </authorList>
    </citation>
    <scope>NUCLEOTIDE SEQUENCE [LARGE SCALE GENOMIC DNA]</scope>
    <source>
        <strain evidence="3 4">Poly21</strain>
    </source>
</reference>
<organism evidence="3 4">
    <name type="scientific">Allorhodopirellula heiligendammensis</name>
    <dbReference type="NCBI Taxonomy" id="2714739"/>
    <lineage>
        <taxon>Bacteria</taxon>
        <taxon>Pseudomonadati</taxon>
        <taxon>Planctomycetota</taxon>
        <taxon>Planctomycetia</taxon>
        <taxon>Pirellulales</taxon>
        <taxon>Pirellulaceae</taxon>
        <taxon>Allorhodopirellula</taxon>
    </lineage>
</organism>
<feature type="domain" description="Endonuclease/exonuclease/phosphatase" evidence="2">
    <location>
        <begin position="30"/>
        <end position="298"/>
    </location>
</feature>
<feature type="signal peptide" evidence="1">
    <location>
        <begin position="1"/>
        <end position="24"/>
    </location>
</feature>
<protein>
    <submittedName>
        <fullName evidence="3">Endonuclease/Exonuclease/phosphatase family protein</fullName>
    </submittedName>
</protein>
<dbReference type="InterPro" id="IPR005135">
    <property type="entry name" value="Endo/exonuclease/phosphatase"/>
</dbReference>
<name>A0A5C6C7Z9_9BACT</name>
<keyword evidence="1" id="KW-0732">Signal</keyword>
<keyword evidence="3" id="KW-0378">Hydrolase</keyword>
<sequence>MTKTLLLTLAVLCLGLTSAQTSLAAELHVMTFNLWHGGEAGGEPLEKSIDAIRLAKADIVGLQETLGRAVDGVRPDNGAKIAKMMGWHYLDQGGSTGILSRFPILASTPKKWGAKIELSPGRELMFFNVHFPHAPYQPYQLLRIPYANAPFLETESQAIDAAQKARGSELTSLLAELRISFDMREPVILTGDFNEPSHQDWTERAAATRKCPLKVEFPTTQRVTEVGMVDAWRAIYPNEVVEPGLTWTTTTSISDPHDHHDRIDFIFVSPHGLTTMHAATVGEQGGADIELGAWPSDHRAVVATLASE</sequence>
<dbReference type="PANTHER" id="PTHR41349:SF1">
    <property type="entry name" value="PROTEIN CBG08683"/>
    <property type="match status" value="1"/>
</dbReference>
<dbReference type="AlphaFoldDB" id="A0A5C6C7Z9"/>
<evidence type="ECO:0000259" key="2">
    <source>
        <dbReference type="Pfam" id="PF03372"/>
    </source>
</evidence>
<dbReference type="GO" id="GO:0004519">
    <property type="term" value="F:endonuclease activity"/>
    <property type="evidence" value="ECO:0007669"/>
    <property type="project" value="UniProtKB-KW"/>
</dbReference>
<keyword evidence="3" id="KW-0255">Endonuclease</keyword>
<gene>
    <name evidence="3" type="ORF">Poly21_16170</name>
</gene>
<accession>A0A5C6C7Z9</accession>
<proteinExistence type="predicted"/>
<dbReference type="Proteomes" id="UP000319908">
    <property type="component" value="Unassembled WGS sequence"/>
</dbReference>
<dbReference type="PANTHER" id="PTHR41349">
    <property type="match status" value="1"/>
</dbReference>
<dbReference type="RefSeq" id="WP_146406254.1">
    <property type="nucleotide sequence ID" value="NZ_SJPU01000001.1"/>
</dbReference>
<keyword evidence="3" id="KW-0540">Nuclease</keyword>
<comment type="caution">
    <text evidence="3">The sequence shown here is derived from an EMBL/GenBank/DDBJ whole genome shotgun (WGS) entry which is preliminary data.</text>
</comment>
<evidence type="ECO:0000256" key="1">
    <source>
        <dbReference type="SAM" id="SignalP"/>
    </source>
</evidence>
<dbReference type="InterPro" id="IPR036691">
    <property type="entry name" value="Endo/exonu/phosph_ase_sf"/>
</dbReference>
<dbReference type="EMBL" id="SJPU01000001">
    <property type="protein sequence ID" value="TWU19444.1"/>
    <property type="molecule type" value="Genomic_DNA"/>
</dbReference>
<dbReference type="Pfam" id="PF03372">
    <property type="entry name" value="Exo_endo_phos"/>
    <property type="match status" value="1"/>
</dbReference>
<evidence type="ECO:0000313" key="4">
    <source>
        <dbReference type="Proteomes" id="UP000319908"/>
    </source>
</evidence>
<evidence type="ECO:0000313" key="3">
    <source>
        <dbReference type="EMBL" id="TWU19444.1"/>
    </source>
</evidence>
<keyword evidence="4" id="KW-1185">Reference proteome</keyword>
<dbReference type="OrthoDB" id="9812856at2"/>
<dbReference type="SUPFAM" id="SSF56219">
    <property type="entry name" value="DNase I-like"/>
    <property type="match status" value="1"/>
</dbReference>